<dbReference type="Pfam" id="PF03450">
    <property type="entry name" value="CO_deh_flav_C"/>
    <property type="match status" value="1"/>
</dbReference>
<dbReference type="PIRSF" id="PIRSF000127">
    <property type="entry name" value="Xanthine_DH"/>
    <property type="match status" value="1"/>
</dbReference>
<dbReference type="Proteomes" id="UP000092461">
    <property type="component" value="Unassembled WGS sequence"/>
</dbReference>
<feature type="binding site" evidence="16">
    <location>
        <position position="144"/>
    </location>
    <ligand>
        <name>[2Fe-2S] cluster</name>
        <dbReference type="ChEBI" id="CHEBI:190135"/>
        <label>2</label>
    </ligand>
</feature>
<dbReference type="SUPFAM" id="SSF55447">
    <property type="entry name" value="CO dehydrogenase flavoprotein C-terminal domain-like"/>
    <property type="match status" value="1"/>
</dbReference>
<keyword evidence="20" id="KW-1185">Reference proteome</keyword>
<dbReference type="VEuPathDB" id="VectorBase:LLOJ002860"/>
<dbReference type="Gene3D" id="3.30.390.50">
    <property type="entry name" value="CO dehydrogenase flavoprotein, C-terminal domain"/>
    <property type="match status" value="1"/>
</dbReference>
<feature type="domain" description="FAD-binding PCMH-type" evidence="17">
    <location>
        <begin position="200"/>
        <end position="381"/>
    </location>
</feature>
<feature type="binding site" evidence="16">
    <location>
        <position position="146"/>
    </location>
    <ligand>
        <name>[2Fe-2S] cluster</name>
        <dbReference type="ChEBI" id="CHEBI:190135"/>
        <label>2</label>
    </ligand>
</feature>
<evidence type="ECO:0000313" key="19">
    <source>
        <dbReference type="EnsemblMetazoa" id="LLOJ002860-PA"/>
    </source>
</evidence>
<dbReference type="VEuPathDB" id="VectorBase:LLONM1_001579"/>
<dbReference type="FunFam" id="3.30.365.10:FF:000001">
    <property type="entry name" value="Xanthine dehydrogenase oxidase"/>
    <property type="match status" value="1"/>
</dbReference>
<evidence type="ECO:0000256" key="14">
    <source>
        <dbReference type="PIRSR" id="PIRSR000127-1"/>
    </source>
</evidence>
<keyword evidence="9 16" id="KW-0408">Iron</keyword>
<dbReference type="FunFam" id="3.30.465.10:FF:000013">
    <property type="entry name" value="Aldehyde oxidase"/>
    <property type="match status" value="1"/>
</dbReference>
<dbReference type="PANTHER" id="PTHR11908:SF132">
    <property type="entry name" value="ALDEHYDE OXIDASE 1-RELATED"/>
    <property type="match status" value="1"/>
</dbReference>
<dbReference type="PROSITE" id="PS51387">
    <property type="entry name" value="FAD_PCMH"/>
    <property type="match status" value="1"/>
</dbReference>
<comment type="cofactor">
    <cofactor evidence="16">
        <name>Mo-molybdopterin</name>
        <dbReference type="ChEBI" id="CHEBI:71302"/>
    </cofactor>
    <text evidence="16">Binds 1 Mo-molybdopterin (Mo-MPT) cofactor per subunit.</text>
</comment>
<dbReference type="InterPro" id="IPR036318">
    <property type="entry name" value="FAD-bd_PCMH-like_sf"/>
</dbReference>
<evidence type="ECO:0000313" key="18">
    <source>
        <dbReference type="EMBL" id="MBC1180904.1"/>
    </source>
</evidence>
<evidence type="ECO:0000256" key="11">
    <source>
        <dbReference type="ARBA" id="ARBA00023027"/>
    </source>
</evidence>
<dbReference type="Gene3D" id="1.10.150.120">
    <property type="entry name" value="[2Fe-2S]-binding domain"/>
    <property type="match status" value="1"/>
</dbReference>
<feature type="binding site" evidence="16">
    <location>
        <position position="1054"/>
    </location>
    <ligand>
        <name>Mo-molybdopterin</name>
        <dbReference type="ChEBI" id="CHEBI:71302"/>
    </ligand>
    <ligandPart>
        <name>Mo</name>
        <dbReference type="ChEBI" id="CHEBI:28685"/>
    </ligandPart>
</feature>
<keyword evidence="5 16" id="KW-0500">Molybdenum</keyword>
<evidence type="ECO:0000256" key="16">
    <source>
        <dbReference type="PIRSR" id="PIRSR000127-3"/>
    </source>
</evidence>
<dbReference type="Gene3D" id="3.30.465.10">
    <property type="match status" value="1"/>
</dbReference>
<dbReference type="InterPro" id="IPR036884">
    <property type="entry name" value="2Fe-2S-bd_dom_sf"/>
</dbReference>
<keyword evidence="7 16" id="KW-0479">Metal-binding</keyword>
<evidence type="ECO:0000256" key="13">
    <source>
        <dbReference type="ARBA" id="ARBA00034078"/>
    </source>
</evidence>
<dbReference type="EMBL" id="AJWK01009252">
    <property type="status" value="NOT_ANNOTATED_CDS"/>
    <property type="molecule type" value="Genomic_DNA"/>
</dbReference>
<dbReference type="InterPro" id="IPR002346">
    <property type="entry name" value="Mopterin_DH_FAD-bd"/>
</dbReference>
<dbReference type="PANTHER" id="PTHR11908">
    <property type="entry name" value="XANTHINE DEHYDROGENASE"/>
    <property type="match status" value="1"/>
</dbReference>
<dbReference type="Pfam" id="PF01799">
    <property type="entry name" value="Fer2_2"/>
    <property type="match status" value="1"/>
</dbReference>
<dbReference type="InterPro" id="IPR016166">
    <property type="entry name" value="FAD-bd_PCMH"/>
</dbReference>
<dbReference type="SUPFAM" id="SSF54292">
    <property type="entry name" value="2Fe-2S ferredoxin-like"/>
    <property type="match status" value="1"/>
</dbReference>
<feature type="binding site" evidence="16">
    <location>
        <position position="112"/>
    </location>
    <ligand>
        <name>[2Fe-2S] cluster</name>
        <dbReference type="ChEBI" id="CHEBI:190135"/>
        <label>2</label>
    </ligand>
</feature>
<dbReference type="GO" id="GO:0016491">
    <property type="term" value="F:oxidoreductase activity"/>
    <property type="evidence" value="ECO:0007669"/>
    <property type="project" value="UniProtKB-KW"/>
</dbReference>
<dbReference type="SUPFAM" id="SSF56176">
    <property type="entry name" value="FAD-binding/transporter-associated domain-like"/>
    <property type="match status" value="1"/>
</dbReference>
<dbReference type="InterPro" id="IPR016208">
    <property type="entry name" value="Ald_Oxase/xanthine_DH-like"/>
</dbReference>
<comment type="subunit">
    <text evidence="4">Homodimer.</text>
</comment>
<dbReference type="GO" id="GO:0051537">
    <property type="term" value="F:2 iron, 2 sulfur cluster binding"/>
    <property type="evidence" value="ECO:0007669"/>
    <property type="project" value="UniProtKB-KW"/>
</dbReference>
<proteinExistence type="inferred from homology"/>
<dbReference type="AlphaFoldDB" id="A0A1B0CEU0"/>
<evidence type="ECO:0000256" key="1">
    <source>
        <dbReference type="ARBA" id="ARBA00001974"/>
    </source>
</evidence>
<dbReference type="Pfam" id="PF01315">
    <property type="entry name" value="Ald_Xan_dh_C"/>
    <property type="match status" value="1"/>
</dbReference>
<dbReference type="EnsemblMetazoa" id="LLOJ002860-RA">
    <property type="protein sequence ID" value="LLOJ002860-PA"/>
    <property type="gene ID" value="LLOJ002860"/>
</dbReference>
<dbReference type="InterPro" id="IPR000674">
    <property type="entry name" value="Ald_Oxase/Xan_DH_a/b"/>
</dbReference>
<keyword evidence="11" id="KW-0520">NAD</keyword>
<dbReference type="Pfam" id="PF02738">
    <property type="entry name" value="MoCoBD_1"/>
    <property type="match status" value="1"/>
</dbReference>
<feature type="binding site" evidence="16">
    <location>
        <position position="759"/>
    </location>
    <ligand>
        <name>Mo-molybdopterin</name>
        <dbReference type="ChEBI" id="CHEBI:71302"/>
    </ligand>
    <ligandPart>
        <name>Mo</name>
        <dbReference type="ChEBI" id="CHEBI:28685"/>
    </ligandPart>
</feature>
<comment type="cofactor">
    <cofactor evidence="16">
        <name>[2Fe-2S] cluster</name>
        <dbReference type="ChEBI" id="CHEBI:190135"/>
    </cofactor>
    <text evidence="16">Binds 2 [2Fe-2S] clusters.</text>
</comment>
<dbReference type="SUPFAM" id="SSF54665">
    <property type="entry name" value="CO dehydrogenase molybdoprotein N-domain-like"/>
    <property type="match status" value="1"/>
</dbReference>
<evidence type="ECO:0000256" key="6">
    <source>
        <dbReference type="ARBA" id="ARBA00022714"/>
    </source>
</evidence>
<reference evidence="18" key="2">
    <citation type="journal article" date="2020" name="BMC">
        <title>Leishmania infection induces a limited differential gene expression in the sand fly midgut.</title>
        <authorList>
            <person name="Coutinho-Abreu I.V."/>
            <person name="Serafim T.D."/>
            <person name="Meneses C."/>
            <person name="Kamhawi S."/>
            <person name="Oliveira F."/>
            <person name="Valenzuela J.G."/>
        </authorList>
    </citation>
    <scope>NUCLEOTIDE SEQUENCE</scope>
    <source>
        <strain evidence="18">Jacobina</strain>
        <tissue evidence="18">Midgut</tissue>
    </source>
</reference>
<dbReference type="InterPro" id="IPR036010">
    <property type="entry name" value="2Fe-2S_ferredoxin-like_sf"/>
</dbReference>
<evidence type="ECO:0000256" key="15">
    <source>
        <dbReference type="PIRSR" id="PIRSR000127-2"/>
    </source>
</evidence>
<feature type="binding site" evidence="16">
    <location>
        <position position="902"/>
    </location>
    <ligand>
        <name>Mo-molybdopterin</name>
        <dbReference type="ChEBI" id="CHEBI:71302"/>
    </ligand>
    <ligandPart>
        <name>Mo</name>
        <dbReference type="ChEBI" id="CHEBI:28685"/>
    </ligandPart>
</feature>
<dbReference type="Gene3D" id="3.30.365.10">
    <property type="entry name" value="Aldehyde oxidase/xanthine dehydrogenase, molybdopterin binding domain"/>
    <property type="match status" value="4"/>
</dbReference>
<dbReference type="InterPro" id="IPR046867">
    <property type="entry name" value="AldOxase/xan_DH_MoCoBD2"/>
</dbReference>
<dbReference type="FunFam" id="3.10.20.30:FF:000012">
    <property type="entry name" value="Xanthine dehydrogenase/oxidase"/>
    <property type="match status" value="1"/>
</dbReference>
<name>A0A1B0CEU0_LUTLO</name>
<keyword evidence="6 16" id="KW-0001">2Fe-2S</keyword>
<organism evidence="19 20">
    <name type="scientific">Lutzomyia longipalpis</name>
    <name type="common">Sand fly</name>
    <dbReference type="NCBI Taxonomy" id="7200"/>
    <lineage>
        <taxon>Eukaryota</taxon>
        <taxon>Metazoa</taxon>
        <taxon>Ecdysozoa</taxon>
        <taxon>Arthropoda</taxon>
        <taxon>Hexapoda</taxon>
        <taxon>Insecta</taxon>
        <taxon>Pterygota</taxon>
        <taxon>Neoptera</taxon>
        <taxon>Endopterygota</taxon>
        <taxon>Diptera</taxon>
        <taxon>Nematocera</taxon>
        <taxon>Psychodoidea</taxon>
        <taxon>Psychodidae</taxon>
        <taxon>Lutzomyia</taxon>
        <taxon>Lutzomyia</taxon>
    </lineage>
</organism>
<evidence type="ECO:0000256" key="7">
    <source>
        <dbReference type="ARBA" id="ARBA00022723"/>
    </source>
</evidence>
<protein>
    <submittedName>
        <fullName evidence="18">Putative xanthine dehydrogenase</fullName>
    </submittedName>
</protein>
<comment type="cofactor">
    <cofactor evidence="1 15">
        <name>FAD</name>
        <dbReference type="ChEBI" id="CHEBI:57692"/>
    </cofactor>
</comment>
<keyword evidence="15" id="KW-0274">FAD</keyword>
<dbReference type="GO" id="GO:0005777">
    <property type="term" value="C:peroxisome"/>
    <property type="evidence" value="ECO:0007669"/>
    <property type="project" value="UniProtKB-SubCell"/>
</dbReference>
<feature type="binding site" evidence="16">
    <location>
        <position position="72"/>
    </location>
    <ligand>
        <name>[2Fe-2S] cluster</name>
        <dbReference type="ChEBI" id="CHEBI:190135"/>
        <label>1</label>
    </ligand>
</feature>
<dbReference type="Gene3D" id="3.90.1170.50">
    <property type="entry name" value="Aldehyde oxidase/xanthine dehydrogenase, a/b hammerhead"/>
    <property type="match status" value="1"/>
</dbReference>
<dbReference type="Gene3D" id="3.10.20.30">
    <property type="match status" value="1"/>
</dbReference>
<feature type="binding site" evidence="16">
    <location>
        <position position="50"/>
    </location>
    <ligand>
        <name>[2Fe-2S] cluster</name>
        <dbReference type="ChEBI" id="CHEBI:190135"/>
        <label>1</label>
    </ligand>
</feature>
<dbReference type="InterPro" id="IPR002888">
    <property type="entry name" value="2Fe-2S-bd"/>
</dbReference>
<evidence type="ECO:0000256" key="8">
    <source>
        <dbReference type="ARBA" id="ARBA00023002"/>
    </source>
</evidence>
<dbReference type="FunFam" id="3.90.1170.50:FF:000003">
    <property type="entry name" value="Aldehyde oxidase"/>
    <property type="match status" value="1"/>
</dbReference>
<evidence type="ECO:0000313" key="20">
    <source>
        <dbReference type="Proteomes" id="UP000092461"/>
    </source>
</evidence>
<reference evidence="19" key="3">
    <citation type="submission" date="2020-05" db="UniProtKB">
        <authorList>
            <consortium name="EnsemblMetazoa"/>
        </authorList>
    </citation>
    <scope>IDENTIFICATION</scope>
    <source>
        <strain evidence="19">Jacobina</strain>
    </source>
</reference>
<dbReference type="SMART" id="SM01092">
    <property type="entry name" value="CO_deh_flav_C"/>
    <property type="match status" value="1"/>
</dbReference>
<dbReference type="SUPFAM" id="SSF56003">
    <property type="entry name" value="Molybdenum cofactor-binding domain"/>
    <property type="match status" value="1"/>
</dbReference>
<dbReference type="SMART" id="SM01008">
    <property type="entry name" value="Ald_Xan_dh_C"/>
    <property type="match status" value="1"/>
</dbReference>
<dbReference type="GO" id="GO:0005506">
    <property type="term" value="F:iron ion binding"/>
    <property type="evidence" value="ECO:0007669"/>
    <property type="project" value="InterPro"/>
</dbReference>
<comment type="cofactor">
    <cofactor evidence="13">
        <name>[2Fe-2S] cluster</name>
        <dbReference type="ChEBI" id="CHEBI:190135"/>
    </cofactor>
</comment>
<dbReference type="InterPro" id="IPR036856">
    <property type="entry name" value="Ald_Oxase/Xan_DH_a/b_sf"/>
</dbReference>
<accession>A0A1B0CEU0</accession>
<dbReference type="InterPro" id="IPR037165">
    <property type="entry name" value="AldOxase/xan_DH_Mopterin-bd_sf"/>
</dbReference>
<evidence type="ECO:0000256" key="9">
    <source>
        <dbReference type="ARBA" id="ARBA00023004"/>
    </source>
</evidence>
<comment type="subcellular location">
    <subcellularLocation>
        <location evidence="2">Peroxisome</location>
    </subcellularLocation>
</comment>
<evidence type="ECO:0000256" key="3">
    <source>
        <dbReference type="ARBA" id="ARBA00006849"/>
    </source>
</evidence>
<feature type="active site" description="Proton acceptor" evidence="14">
    <location>
        <position position="1223"/>
    </location>
</feature>
<dbReference type="InterPro" id="IPR008274">
    <property type="entry name" value="AldOxase/xan_DH_MoCoBD1"/>
</dbReference>
<evidence type="ECO:0000256" key="10">
    <source>
        <dbReference type="ARBA" id="ARBA00023014"/>
    </source>
</evidence>
<keyword evidence="12" id="KW-0576">Peroxisome</keyword>
<feature type="binding site" evidence="16">
    <location>
        <position position="790"/>
    </location>
    <ligand>
        <name>Mo-molybdopterin</name>
        <dbReference type="ChEBI" id="CHEBI:71302"/>
    </ligand>
    <ligandPart>
        <name>Mo</name>
        <dbReference type="ChEBI" id="CHEBI:28685"/>
    </ligandPart>
</feature>
<evidence type="ECO:0000256" key="12">
    <source>
        <dbReference type="ARBA" id="ARBA00023140"/>
    </source>
</evidence>
<comment type="similarity">
    <text evidence="3">Belongs to the xanthine dehydrogenase family.</text>
</comment>
<dbReference type="InterPro" id="IPR005107">
    <property type="entry name" value="CO_DH_flav_C"/>
</dbReference>
<dbReference type="InterPro" id="IPR036683">
    <property type="entry name" value="CO_DH_flav_C_dom_sf"/>
</dbReference>
<feature type="binding site" evidence="16">
    <location>
        <position position="47"/>
    </location>
    <ligand>
        <name>[2Fe-2S] cluster</name>
        <dbReference type="ChEBI" id="CHEBI:190135"/>
        <label>1</label>
    </ligand>
</feature>
<sequence length="1278" mass="140947">MEVKFTVNGLKCLIKPGELAPDTSLNTYLRSYLCLTGTKFMCQEGGCGCCIVTLKGVQPITGEPYTIAVNSCLFLVFSCHGLSVVTIEGLGDRTTRYHPMQERLAQNHGTQCGFCSPGFVMNMYSKFGNVTAEEVEDSFGGNICRCTGYRPILDTFKSFASNSLQNLSALCGDIEDLSLRNCPKNGELCAGKCGGRIHVKASNNAEWYRVTTLAEVLNILSSTGSKKYRLIGGNTANGIYRMPYDIEVFIDVASVIELKRYSIGTTIELGGSITITEWMQILLEAADRSAGFTYCRIVRDYLNQIATVPVRNVGTIAGNLMIKHEHREFYSDIFLLLETTAAKITITDTSGTFQTLSLLDFLATDMTRKVVTKISMPQLAPDRYNLRFYKMTDRAQNAITYMNAGFLLKMQSGSKNIVKSARIIYGGVNPKFIHAATIEKFLKEKDLFENSTIQGVIDLIDSFTFDDSLPNSSAEFRRRLAIGLFYKTVLKLSPRSKIPPSYQSGASLIARPLSSGQQNFTTTPADYPLSQPIMKIEALVQCSGEAEYVNDIPLTKALWATFVLSNDPLKTIESIDASAALAVRGVKAFYSAKDIPGENSFITTRSSNLLSYPDPEEVFCSGKVLYHGQPVGVILAEEMSQAVYAADLVKINYVSQKKSENSITDSLYRYFKGNPTTADLEEKVLPTLEDVLKEDPKLTEDRFQIPFVVIAASQIGVDQSSNNIKGHLFFGPQYHFTLETQQTIAIPVEDGMDLFPSSQWMDLTNMGVANVLGVHNNEINIRVRRLGGAFGSKISRATFIAAAAAIACYRSKRPIRMVLPLTTNMRAIGKRTPAFSEYDVEFNDQGVIQRLNCDVTHDLGCSNNEPMDFIASIYTSNVYVTNTWTVVFHHVLTDAASNTLMRAPGAIEVISNAEMVMEHIAWTLKKDPVEVRLANIAPDHPIRKICKDFLASSEYYKRLDEVNKFNEENRWRKRGISVCLMQYPEVFGSPFETLISVYHGDGSVVITPGGIDGGQGLNTKCTQIAAFILNIPIELIKIKTPNNVISANTLFSAGDMPHDAVGHSVRICCEQLRDRIAPFRVNNSWVDAVQAAHMATVELIVTHQFTSDQIPVYIDYGAACAEIEIDVLTGDFQLKRVDIVEDVAKSINPQIDIGQIEGGFVMGLGYWLHEKLVYNRSTGELLTNRAWNYKPPGAKDIPVDFRITLLQNSSAVAGAMGSKAASEPATSLAYVVVGALRKALESARKDSGAPDTFLMLNTSTTKEDILVLAGTKNSQFCL</sequence>
<dbReference type="SUPFAM" id="SSF47741">
    <property type="entry name" value="CO dehydrogenase ISP C-domain like"/>
    <property type="match status" value="1"/>
</dbReference>
<dbReference type="EMBL" id="GITU01012201">
    <property type="protein sequence ID" value="MBC1180904.1"/>
    <property type="molecule type" value="Transcribed_RNA"/>
</dbReference>
<keyword evidence="10 16" id="KW-0411">Iron-sulfur</keyword>
<evidence type="ECO:0000256" key="2">
    <source>
        <dbReference type="ARBA" id="ARBA00004275"/>
    </source>
</evidence>
<keyword evidence="15" id="KW-0285">Flavoprotein</keyword>
<evidence type="ECO:0000259" key="17">
    <source>
        <dbReference type="PROSITE" id="PS51387"/>
    </source>
</evidence>
<dbReference type="GO" id="GO:0071949">
    <property type="term" value="F:FAD binding"/>
    <property type="evidence" value="ECO:0007669"/>
    <property type="project" value="InterPro"/>
</dbReference>
<evidence type="ECO:0000256" key="5">
    <source>
        <dbReference type="ARBA" id="ARBA00022505"/>
    </source>
</evidence>
<dbReference type="InterPro" id="IPR012675">
    <property type="entry name" value="Beta-grasp_dom_sf"/>
</dbReference>
<reference evidence="20" key="1">
    <citation type="submission" date="2012-05" db="EMBL/GenBank/DDBJ databases">
        <title>Whole Genome Assembly of Lutzomyia longipalpis.</title>
        <authorList>
            <person name="Richards S."/>
            <person name="Qu C."/>
            <person name="Dillon R."/>
            <person name="Worley K."/>
            <person name="Scherer S."/>
            <person name="Batterton M."/>
            <person name="Taylor A."/>
            <person name="Hawes A."/>
            <person name="Hernandez B."/>
            <person name="Kovar C."/>
            <person name="Mandapat C."/>
            <person name="Pham C."/>
            <person name="Qu C."/>
            <person name="Jing C."/>
            <person name="Bess C."/>
            <person name="Bandaranaike D."/>
            <person name="Ngo D."/>
            <person name="Ongeri F."/>
            <person name="Arias F."/>
            <person name="Lara F."/>
            <person name="Weissenberger G."/>
            <person name="Kamau G."/>
            <person name="Han H."/>
            <person name="Shen H."/>
            <person name="Dinh H."/>
            <person name="Khalil I."/>
            <person name="Jones J."/>
            <person name="Shafer J."/>
            <person name="Jayaseelan J."/>
            <person name="Quiroz J."/>
            <person name="Blankenburg K."/>
            <person name="Nguyen L."/>
            <person name="Jackson L."/>
            <person name="Francisco L."/>
            <person name="Tang L.-Y."/>
            <person name="Pu L.-L."/>
            <person name="Perales L."/>
            <person name="Lorensuhewa L."/>
            <person name="Munidasa M."/>
            <person name="Coyle M."/>
            <person name="Taylor M."/>
            <person name="Puazo M."/>
            <person name="Firestine M."/>
            <person name="Scheel M."/>
            <person name="Javaid M."/>
            <person name="Wang M."/>
            <person name="Li M."/>
            <person name="Tabassum N."/>
            <person name="Saada N."/>
            <person name="Osuji N."/>
            <person name="Aqrawi P."/>
            <person name="Fu Q."/>
            <person name="Thornton R."/>
            <person name="Raj R."/>
            <person name="Goodspeed R."/>
            <person name="Mata R."/>
            <person name="Najjar R."/>
            <person name="Gubbala S."/>
            <person name="Lee S."/>
            <person name="Denson S."/>
            <person name="Patil S."/>
            <person name="Macmil S."/>
            <person name="Qi S."/>
            <person name="Matskevitch T."/>
            <person name="Palculict T."/>
            <person name="Mathew T."/>
            <person name="Vee V."/>
            <person name="Velamala V."/>
            <person name="Korchina V."/>
            <person name="Cai W."/>
            <person name="Liu W."/>
            <person name="Dai W."/>
            <person name="Zou X."/>
            <person name="Zhu Y."/>
            <person name="Zhang Y."/>
            <person name="Wu Y.-Q."/>
            <person name="Xin Y."/>
            <person name="Nazarath L."/>
            <person name="Kovar C."/>
            <person name="Han Y."/>
            <person name="Muzny D."/>
            <person name="Gibbs R."/>
        </authorList>
    </citation>
    <scope>NUCLEOTIDE SEQUENCE [LARGE SCALE GENOMIC DNA]</scope>
    <source>
        <strain evidence="20">Jacobina</strain>
    </source>
</reference>
<dbReference type="InterPro" id="IPR016169">
    <property type="entry name" value="FAD-bd_PCMH_sub2"/>
</dbReference>
<keyword evidence="8" id="KW-0560">Oxidoreductase</keyword>
<dbReference type="Pfam" id="PF00941">
    <property type="entry name" value="FAD_binding_5"/>
    <property type="match status" value="1"/>
</dbReference>
<feature type="binding site" evidence="15">
    <location>
        <position position="390"/>
    </location>
    <ligand>
        <name>FAD</name>
        <dbReference type="ChEBI" id="CHEBI:57692"/>
    </ligand>
</feature>
<feature type="binding site" evidence="16">
    <location>
        <position position="42"/>
    </location>
    <ligand>
        <name>[2Fe-2S] cluster</name>
        <dbReference type="ChEBI" id="CHEBI:190135"/>
        <label>1</label>
    </ligand>
</feature>
<evidence type="ECO:0000256" key="4">
    <source>
        <dbReference type="ARBA" id="ARBA00011738"/>
    </source>
</evidence>
<feature type="binding site" evidence="16">
    <location>
        <position position="115"/>
    </location>
    <ligand>
        <name>[2Fe-2S] cluster</name>
        <dbReference type="ChEBI" id="CHEBI:190135"/>
        <label>2</label>
    </ligand>
</feature>
<dbReference type="Pfam" id="PF20256">
    <property type="entry name" value="MoCoBD_2"/>
    <property type="match status" value="1"/>
</dbReference>